<proteinExistence type="predicted"/>
<dbReference type="Proteomes" id="UP000008281">
    <property type="component" value="Unassembled WGS sequence"/>
</dbReference>
<accession>E3LWB7</accession>
<protein>
    <submittedName>
        <fullName evidence="2">Uncharacterized protein</fullName>
    </submittedName>
</protein>
<evidence type="ECO:0000313" key="3">
    <source>
        <dbReference type="Proteomes" id="UP000008281"/>
    </source>
</evidence>
<organism evidence="3">
    <name type="scientific">Caenorhabditis remanei</name>
    <name type="common">Caenorhabditis vulgaris</name>
    <dbReference type="NCBI Taxonomy" id="31234"/>
    <lineage>
        <taxon>Eukaryota</taxon>
        <taxon>Metazoa</taxon>
        <taxon>Ecdysozoa</taxon>
        <taxon>Nematoda</taxon>
        <taxon>Chromadorea</taxon>
        <taxon>Rhabditida</taxon>
        <taxon>Rhabditina</taxon>
        <taxon>Rhabditomorpha</taxon>
        <taxon>Rhabditoidea</taxon>
        <taxon>Rhabditidae</taxon>
        <taxon>Peloderinae</taxon>
        <taxon>Caenorhabditis</taxon>
    </lineage>
</organism>
<reference evidence="2" key="1">
    <citation type="submission" date="2007-07" db="EMBL/GenBank/DDBJ databases">
        <title>PCAP assembly of the Caenorhabditis remanei genome.</title>
        <authorList>
            <consortium name="The Caenorhabditis remanei Sequencing Consortium"/>
            <person name="Wilson R.K."/>
        </authorList>
    </citation>
    <scope>NUCLEOTIDE SEQUENCE [LARGE SCALE GENOMIC DNA]</scope>
    <source>
        <strain evidence="2">PB4641</strain>
    </source>
</reference>
<sequence>MSQLRATKCKTITSATTACVFTTGELMTTYRAQPIDGPTVKPNFIENYEKCRLMEGFKHFLIDEADLTRMERIWAECKTPGEKDIKTFEYLGSVTKFSRDFKKKIYVRVFPSKNVSIKGSSTAMRVFTDEVLEIIPIVLKQQGSPIAANDARLNKYRNEWEPGFPNRYTTIDTDRFERVLEEFGIYKQLITVISPSSSPCPKPFLFQLFQDMPHDINVKIGDMVRFFAPDMKIVTDSCHAADHIWTTLVMGVNWKKLSCPDKDSRIEKVKKLVIEMLDIPRSMAPGAVITWELINKMINDVKEGCRWNYDGENKCPDYKLVGVPHDAQADIKIYIYVTSFFDLPTYVNFLPNRNPGAIPIWMFRFFCKLGWIQQFFSTKEHSKNRDMIVEVALFAVPNEHMVAARGFVNTVLNLTQVARQSQSLKPRSTENRESSSGGEAIDGFEKMLANALKKRKEAEKHKNGGSK</sequence>
<keyword evidence="3" id="KW-1185">Reference proteome</keyword>
<dbReference type="HOGENOM" id="CLU_038442_0_0_1"/>
<evidence type="ECO:0000313" key="2">
    <source>
        <dbReference type="EMBL" id="EFO83585.1"/>
    </source>
</evidence>
<dbReference type="OMA" id="FLINHED"/>
<dbReference type="AlphaFoldDB" id="E3LWB7"/>
<feature type="region of interest" description="Disordered" evidence="1">
    <location>
        <begin position="422"/>
        <end position="443"/>
    </location>
</feature>
<evidence type="ECO:0000256" key="1">
    <source>
        <dbReference type="SAM" id="MobiDB-lite"/>
    </source>
</evidence>
<name>E3LWB7_CAERE</name>
<dbReference type="InParanoid" id="E3LWB7"/>
<gene>
    <name evidence="2" type="ORF">CRE_02867</name>
</gene>
<dbReference type="STRING" id="31234.E3LWB7"/>
<dbReference type="OrthoDB" id="5871778at2759"/>
<dbReference type="EMBL" id="DS268417">
    <property type="protein sequence ID" value="EFO83585.1"/>
    <property type="molecule type" value="Genomic_DNA"/>
</dbReference>
<dbReference type="eggNOG" id="KOG0800">
    <property type="taxonomic scope" value="Eukaryota"/>
</dbReference>